<proteinExistence type="predicted"/>
<evidence type="ECO:0000256" key="1">
    <source>
        <dbReference type="SAM" id="SignalP"/>
    </source>
</evidence>
<dbReference type="OrthoDB" id="7409492at2759"/>
<comment type="caution">
    <text evidence="2">The sequence shown here is derived from an EMBL/GenBank/DDBJ whole genome shotgun (WGS) entry which is preliminary data.</text>
</comment>
<gene>
    <name evidence="2" type="ORF">Bhyg_01549</name>
</gene>
<organism evidence="2 3">
    <name type="scientific">Pseudolycoriella hygida</name>
    <dbReference type="NCBI Taxonomy" id="35572"/>
    <lineage>
        <taxon>Eukaryota</taxon>
        <taxon>Metazoa</taxon>
        <taxon>Ecdysozoa</taxon>
        <taxon>Arthropoda</taxon>
        <taxon>Hexapoda</taxon>
        <taxon>Insecta</taxon>
        <taxon>Pterygota</taxon>
        <taxon>Neoptera</taxon>
        <taxon>Endopterygota</taxon>
        <taxon>Diptera</taxon>
        <taxon>Nematocera</taxon>
        <taxon>Sciaroidea</taxon>
        <taxon>Sciaridae</taxon>
        <taxon>Pseudolycoriella</taxon>
    </lineage>
</organism>
<sequence>MVSLLKQCCLLLVIFCVTVDARDCELQLPRYAFNAPLIFTQNGTLKTTESNDDNNFVRITDSENIILSCAPNYFDSIESTYLEATCKGNDVLTVNGVEKKFQKDLSCELRVIEEILIPVTGCDS</sequence>
<accession>A0A9Q0N9R1</accession>
<reference evidence="2" key="1">
    <citation type="submission" date="2022-07" db="EMBL/GenBank/DDBJ databases">
        <authorList>
            <person name="Trinca V."/>
            <person name="Uliana J.V.C."/>
            <person name="Torres T.T."/>
            <person name="Ward R.J."/>
            <person name="Monesi N."/>
        </authorList>
    </citation>
    <scope>NUCLEOTIDE SEQUENCE</scope>
    <source>
        <strain evidence="2">HSMRA1968</strain>
        <tissue evidence="2">Whole embryos</tissue>
    </source>
</reference>
<dbReference type="Proteomes" id="UP001151699">
    <property type="component" value="Chromosome A"/>
</dbReference>
<protein>
    <recommendedName>
        <fullName evidence="4">LLP-B3 protein</fullName>
    </recommendedName>
</protein>
<evidence type="ECO:0008006" key="4">
    <source>
        <dbReference type="Google" id="ProtNLM"/>
    </source>
</evidence>
<keyword evidence="1" id="KW-0732">Signal</keyword>
<feature type="chain" id="PRO_5040217436" description="LLP-B3 protein" evidence="1">
    <location>
        <begin position="22"/>
        <end position="124"/>
    </location>
</feature>
<feature type="signal peptide" evidence="1">
    <location>
        <begin position="1"/>
        <end position="21"/>
    </location>
</feature>
<dbReference type="AlphaFoldDB" id="A0A9Q0N9R1"/>
<name>A0A9Q0N9R1_9DIPT</name>
<evidence type="ECO:0000313" key="3">
    <source>
        <dbReference type="Proteomes" id="UP001151699"/>
    </source>
</evidence>
<feature type="non-terminal residue" evidence="2">
    <location>
        <position position="1"/>
    </location>
</feature>
<evidence type="ECO:0000313" key="2">
    <source>
        <dbReference type="EMBL" id="KAJ6646338.1"/>
    </source>
</evidence>
<dbReference type="EMBL" id="WJQU01000001">
    <property type="protein sequence ID" value="KAJ6646338.1"/>
    <property type="molecule type" value="Genomic_DNA"/>
</dbReference>
<keyword evidence="3" id="KW-1185">Reference proteome</keyword>